<evidence type="ECO:0000313" key="3">
    <source>
        <dbReference type="Proteomes" id="UP000626092"/>
    </source>
</evidence>
<dbReference type="AlphaFoldDB" id="A0A834LG04"/>
<dbReference type="EMBL" id="WJXA01000008">
    <property type="protein sequence ID" value="KAF7134635.1"/>
    <property type="molecule type" value="Genomic_DNA"/>
</dbReference>
<reference evidence="2" key="1">
    <citation type="submission" date="2019-11" db="EMBL/GenBank/DDBJ databases">
        <authorList>
            <person name="Liu Y."/>
            <person name="Hou J."/>
            <person name="Li T.-Q."/>
            <person name="Guan C.-H."/>
            <person name="Wu X."/>
            <person name="Wu H.-Z."/>
            <person name="Ling F."/>
            <person name="Zhang R."/>
            <person name="Shi X.-G."/>
            <person name="Ren J.-P."/>
            <person name="Chen E.-F."/>
            <person name="Sun J.-M."/>
        </authorList>
    </citation>
    <scope>NUCLEOTIDE SEQUENCE</scope>
    <source>
        <strain evidence="2">Adult_tree_wgs_1</strain>
        <tissue evidence="2">Leaves</tissue>
    </source>
</reference>
<evidence type="ECO:0000256" key="1">
    <source>
        <dbReference type="SAM" id="SignalP"/>
    </source>
</evidence>
<gene>
    <name evidence="2" type="ORF">RHSIM_Rhsim08G0192600</name>
</gene>
<accession>A0A834LG04</accession>
<feature type="signal peptide" evidence="1">
    <location>
        <begin position="1"/>
        <end position="19"/>
    </location>
</feature>
<organism evidence="2 3">
    <name type="scientific">Rhododendron simsii</name>
    <name type="common">Sims's rhododendron</name>
    <dbReference type="NCBI Taxonomy" id="118357"/>
    <lineage>
        <taxon>Eukaryota</taxon>
        <taxon>Viridiplantae</taxon>
        <taxon>Streptophyta</taxon>
        <taxon>Embryophyta</taxon>
        <taxon>Tracheophyta</taxon>
        <taxon>Spermatophyta</taxon>
        <taxon>Magnoliopsida</taxon>
        <taxon>eudicotyledons</taxon>
        <taxon>Gunneridae</taxon>
        <taxon>Pentapetalae</taxon>
        <taxon>asterids</taxon>
        <taxon>Ericales</taxon>
        <taxon>Ericaceae</taxon>
        <taxon>Ericoideae</taxon>
        <taxon>Rhodoreae</taxon>
        <taxon>Rhododendron</taxon>
    </lineage>
</organism>
<comment type="caution">
    <text evidence="2">The sequence shown here is derived from an EMBL/GenBank/DDBJ whole genome shotgun (WGS) entry which is preliminary data.</text>
</comment>
<protein>
    <submittedName>
        <fullName evidence="2">Uncharacterized protein</fullName>
    </submittedName>
</protein>
<dbReference type="Proteomes" id="UP000626092">
    <property type="component" value="Unassembled WGS sequence"/>
</dbReference>
<name>A0A834LG04_RHOSS</name>
<proteinExistence type="predicted"/>
<feature type="chain" id="PRO_5032747376" evidence="1">
    <location>
        <begin position="20"/>
        <end position="130"/>
    </location>
</feature>
<evidence type="ECO:0000313" key="2">
    <source>
        <dbReference type="EMBL" id="KAF7134635.1"/>
    </source>
</evidence>
<sequence>MLAAMAVFVFVLAPARVESAFVIEMDTCTGPACVAECKKILQEKFGLLKTKKLSPSMDVKAGNRCVLVLATVVLWCMVLALEHVECAFGIQLNPCTLSQCVAECKKALQEKYLSATCVKGSRGKFCICLG</sequence>
<dbReference type="OrthoDB" id="1514813at2759"/>
<keyword evidence="3" id="KW-1185">Reference proteome</keyword>
<keyword evidence="1" id="KW-0732">Signal</keyword>